<evidence type="ECO:0000313" key="2">
    <source>
        <dbReference type="Proteomes" id="UP000053411"/>
    </source>
</evidence>
<reference evidence="1 2" key="1">
    <citation type="submission" date="2015-01" db="EMBL/GenBank/DDBJ databases">
        <title>The Genome Sequence of Fonsecaea multimorphosa CBS 102226.</title>
        <authorList>
            <consortium name="The Broad Institute Genomics Platform"/>
            <person name="Cuomo C."/>
            <person name="de Hoog S."/>
            <person name="Gorbushina A."/>
            <person name="Stielow B."/>
            <person name="Teixiera M."/>
            <person name="Abouelleil A."/>
            <person name="Chapman S.B."/>
            <person name="Priest M."/>
            <person name="Young S.K."/>
            <person name="Wortman J."/>
            <person name="Nusbaum C."/>
            <person name="Birren B."/>
        </authorList>
    </citation>
    <scope>NUCLEOTIDE SEQUENCE [LARGE SCALE GENOMIC DNA]</scope>
    <source>
        <strain evidence="1 2">CBS 102226</strain>
    </source>
</reference>
<organism evidence="1 2">
    <name type="scientific">Fonsecaea multimorphosa CBS 102226</name>
    <dbReference type="NCBI Taxonomy" id="1442371"/>
    <lineage>
        <taxon>Eukaryota</taxon>
        <taxon>Fungi</taxon>
        <taxon>Dikarya</taxon>
        <taxon>Ascomycota</taxon>
        <taxon>Pezizomycotina</taxon>
        <taxon>Eurotiomycetes</taxon>
        <taxon>Chaetothyriomycetidae</taxon>
        <taxon>Chaetothyriales</taxon>
        <taxon>Herpotrichiellaceae</taxon>
        <taxon>Fonsecaea</taxon>
    </lineage>
</organism>
<dbReference type="AlphaFoldDB" id="A0A0D2HCX4"/>
<evidence type="ECO:0000313" key="1">
    <source>
        <dbReference type="EMBL" id="KIX99740.1"/>
    </source>
</evidence>
<evidence type="ECO:0008006" key="3">
    <source>
        <dbReference type="Google" id="ProtNLM"/>
    </source>
</evidence>
<accession>A0A0D2HCX4</accession>
<protein>
    <recommendedName>
        <fullName evidence="3">F-box domain-containing protein</fullName>
    </recommendedName>
</protein>
<dbReference type="RefSeq" id="XP_016633863.1">
    <property type="nucleotide sequence ID" value="XM_016774883.1"/>
</dbReference>
<proteinExistence type="predicted"/>
<dbReference type="EMBL" id="KN848068">
    <property type="protein sequence ID" value="KIX99740.1"/>
    <property type="molecule type" value="Genomic_DNA"/>
</dbReference>
<keyword evidence="2" id="KW-1185">Reference proteome</keyword>
<dbReference type="Proteomes" id="UP000053411">
    <property type="component" value="Unassembled WGS sequence"/>
</dbReference>
<dbReference type="VEuPathDB" id="FungiDB:Z520_04376"/>
<dbReference type="OrthoDB" id="4142672at2759"/>
<sequence>MDKADQSVVMDPSAAEPENHRLKQLTDLPNEILSLICSFLIPHCPDITPFKADELDATRTPTRLEGLETFNKLYAGYIFTEQFTETNPTEMKVGGCDRPDFPVLKASTTKKRGHNSLASFAATCRYFNTLVRRLCARRHFTLTVSAYGLTFENLRDASPMQTFYALHPVISTWHEYDFLMVVSEGSQVVEIPPMQLPGNIAFGAFTDAFRHLRHLHLHVEMEMARLGIGKTDLFLERIGQLHRLRRLRGAKQLSLERLDIVVNVGFHNFALNRAIGDHDDSEIPNLTGSEIMFLLEPEELFTVGRYGVWQVGAVMAGFANHIWRFRAEENYRRMASGTSRVGVQSPVTTRLLILGQGTPNMRWGQTGRFHTSEGWEVVPFGSFEDFCKKLQDHMFPPAECCHPAENRIIDQERYICELGLPLDEDYRLPYFDLEMDV</sequence>
<dbReference type="GeneID" id="27710122"/>
<name>A0A0D2HCX4_9EURO</name>
<gene>
    <name evidence="1" type="ORF">Z520_04376</name>
</gene>